<dbReference type="GO" id="GO:0005506">
    <property type="term" value="F:iron ion binding"/>
    <property type="evidence" value="ECO:0007669"/>
    <property type="project" value="InterPro"/>
</dbReference>
<evidence type="ECO:0000313" key="11">
    <source>
        <dbReference type="Proteomes" id="UP000245890"/>
    </source>
</evidence>
<keyword evidence="2" id="KW-0479">Metal-binding</keyword>
<dbReference type="InterPro" id="IPR006620">
    <property type="entry name" value="Pro_4_hyd_alph"/>
</dbReference>
<keyword evidence="6" id="KW-0560">Oxidoreductase</keyword>
<dbReference type="PROSITE" id="PS51471">
    <property type="entry name" value="FE2OG_OXY"/>
    <property type="match status" value="1"/>
</dbReference>
<comment type="cofactor">
    <cofactor evidence="1">
        <name>L-ascorbate</name>
        <dbReference type="ChEBI" id="CHEBI:38290"/>
    </cofactor>
</comment>
<keyword evidence="11" id="KW-1185">Reference proteome</keyword>
<dbReference type="PANTHER" id="PTHR10869:SF246">
    <property type="entry name" value="TRANSMEMBRANE PROLYL 4-HYDROXYLASE"/>
    <property type="match status" value="1"/>
</dbReference>
<evidence type="ECO:0000256" key="6">
    <source>
        <dbReference type="ARBA" id="ARBA00023002"/>
    </source>
</evidence>
<dbReference type="InterPro" id="IPR045054">
    <property type="entry name" value="P4HA-like"/>
</dbReference>
<organism evidence="10 11">
    <name type="scientific">Sphingomonas pokkalii</name>
    <dbReference type="NCBI Taxonomy" id="2175090"/>
    <lineage>
        <taxon>Bacteria</taxon>
        <taxon>Pseudomonadati</taxon>
        <taxon>Pseudomonadota</taxon>
        <taxon>Alphaproteobacteria</taxon>
        <taxon>Sphingomonadales</taxon>
        <taxon>Sphingomonadaceae</taxon>
        <taxon>Sphingomonas</taxon>
    </lineage>
</organism>
<gene>
    <name evidence="10" type="ORF">DD559_01570</name>
</gene>
<evidence type="ECO:0000256" key="5">
    <source>
        <dbReference type="ARBA" id="ARBA00022964"/>
    </source>
</evidence>
<dbReference type="EMBL" id="QENQ01000001">
    <property type="protein sequence ID" value="PVX28192.1"/>
    <property type="molecule type" value="Genomic_DNA"/>
</dbReference>
<dbReference type="Gene3D" id="1.25.40.10">
    <property type="entry name" value="Tetratricopeptide repeat domain"/>
    <property type="match status" value="1"/>
</dbReference>
<dbReference type="AlphaFoldDB" id="A0A2U0S9Y6"/>
<dbReference type="Proteomes" id="UP000245890">
    <property type="component" value="Unassembled WGS sequence"/>
</dbReference>
<evidence type="ECO:0000256" key="1">
    <source>
        <dbReference type="ARBA" id="ARBA00001961"/>
    </source>
</evidence>
<accession>A0A2U0S9Y6</accession>
<keyword evidence="8" id="KW-0325">Glycoprotein</keyword>
<proteinExistence type="predicted"/>
<dbReference type="SMART" id="SM00702">
    <property type="entry name" value="P4Hc"/>
    <property type="match status" value="1"/>
</dbReference>
<evidence type="ECO:0000256" key="7">
    <source>
        <dbReference type="ARBA" id="ARBA00023004"/>
    </source>
</evidence>
<dbReference type="InterPro" id="IPR011990">
    <property type="entry name" value="TPR-like_helical_dom_sf"/>
</dbReference>
<keyword evidence="3" id="KW-0256">Endoplasmic reticulum</keyword>
<sequence>MAFSSDAAARLIEQGRSDAAITLARAAADRSDPAALLQLAIWYLVGRYLPRDLVTARHFLRRASAAGSIDATRMEIALTANGSGADRDWPGAVALLRAAAKLDSVAADELQLVERMALGPRGEPIRPPAPELLCESPEIRRYRSFISPEECRHLARSAENLLAPAKVIDPATNRLIDHPIRTSDFAVIGPTREDLVIQAILRRIAMASDTAVEQGEPLNILRYAVGQQYRLHSDALPNVANQRAKTAIMYLNDNFEGGGTLFPEAEVQIDPVAGDLLLFTNTLPNGRPDPVARHAGLPVVQGTKWIATRWIRASAFDVWNPT</sequence>
<keyword evidence="5" id="KW-0223">Dioxygenase</keyword>
<evidence type="ECO:0000256" key="8">
    <source>
        <dbReference type="ARBA" id="ARBA00023180"/>
    </source>
</evidence>
<dbReference type="SMART" id="SM00671">
    <property type="entry name" value="SEL1"/>
    <property type="match status" value="1"/>
</dbReference>
<keyword evidence="4" id="KW-0847">Vitamin C</keyword>
<feature type="domain" description="Fe2OG dioxygenase" evidence="9">
    <location>
        <begin position="214"/>
        <end position="313"/>
    </location>
</feature>
<dbReference type="OrthoDB" id="269774at2"/>
<dbReference type="GO" id="GO:0016705">
    <property type="term" value="F:oxidoreductase activity, acting on paired donors, with incorporation or reduction of molecular oxygen"/>
    <property type="evidence" value="ECO:0007669"/>
    <property type="project" value="InterPro"/>
</dbReference>
<dbReference type="PANTHER" id="PTHR10869">
    <property type="entry name" value="PROLYL 4-HYDROXYLASE ALPHA SUBUNIT"/>
    <property type="match status" value="1"/>
</dbReference>
<dbReference type="InterPro" id="IPR005123">
    <property type="entry name" value="Oxoglu/Fe-dep_dioxygenase_dom"/>
</dbReference>
<comment type="caution">
    <text evidence="10">The sequence shown here is derived from an EMBL/GenBank/DDBJ whole genome shotgun (WGS) entry which is preliminary data.</text>
</comment>
<dbReference type="InterPro" id="IPR006597">
    <property type="entry name" value="Sel1-like"/>
</dbReference>
<evidence type="ECO:0000313" key="10">
    <source>
        <dbReference type="EMBL" id="PVX28192.1"/>
    </source>
</evidence>
<protein>
    <submittedName>
        <fullName evidence="10">Proline hydroxylase</fullName>
    </submittedName>
</protein>
<dbReference type="RefSeq" id="WP_116467645.1">
    <property type="nucleotide sequence ID" value="NZ_QENQ01000001.1"/>
</dbReference>
<evidence type="ECO:0000259" key="9">
    <source>
        <dbReference type="PROSITE" id="PS51471"/>
    </source>
</evidence>
<dbReference type="SUPFAM" id="SSF81901">
    <property type="entry name" value="HCP-like"/>
    <property type="match status" value="1"/>
</dbReference>
<reference evidence="10 11" key="1">
    <citation type="submission" date="2018-05" db="EMBL/GenBank/DDBJ databases">
        <title>Description of Sphingomonas pokkalii sp nov, isolated from the rhizosphere of saline tolerant pokkali rice and its draft genome analysis.</title>
        <authorList>
            <person name="Menon R."/>
            <person name="Kumari S."/>
            <person name="Rameshkumar N."/>
        </authorList>
    </citation>
    <scope>NUCLEOTIDE SEQUENCE [LARGE SCALE GENOMIC DNA]</scope>
    <source>
        <strain evidence="10 11">L3B27</strain>
    </source>
</reference>
<keyword evidence="7" id="KW-0408">Iron</keyword>
<evidence type="ECO:0000256" key="3">
    <source>
        <dbReference type="ARBA" id="ARBA00022824"/>
    </source>
</evidence>
<name>A0A2U0S9Y6_9SPHN</name>
<dbReference type="GO" id="GO:0051213">
    <property type="term" value="F:dioxygenase activity"/>
    <property type="evidence" value="ECO:0007669"/>
    <property type="project" value="UniProtKB-KW"/>
</dbReference>
<dbReference type="InterPro" id="IPR044862">
    <property type="entry name" value="Pro_4_hyd_alph_FE2OG_OXY"/>
</dbReference>
<evidence type="ECO:0000256" key="4">
    <source>
        <dbReference type="ARBA" id="ARBA00022896"/>
    </source>
</evidence>
<dbReference type="Pfam" id="PF13640">
    <property type="entry name" value="2OG-FeII_Oxy_3"/>
    <property type="match status" value="1"/>
</dbReference>
<dbReference type="GO" id="GO:0031418">
    <property type="term" value="F:L-ascorbic acid binding"/>
    <property type="evidence" value="ECO:0007669"/>
    <property type="project" value="UniProtKB-KW"/>
</dbReference>
<evidence type="ECO:0000256" key="2">
    <source>
        <dbReference type="ARBA" id="ARBA00022723"/>
    </source>
</evidence>
<dbReference type="Gene3D" id="2.60.120.620">
    <property type="entry name" value="q2cbj1_9rhob like domain"/>
    <property type="match status" value="1"/>
</dbReference>